<dbReference type="PROSITE" id="PS51257">
    <property type="entry name" value="PROKAR_LIPOPROTEIN"/>
    <property type="match status" value="1"/>
</dbReference>
<dbReference type="AlphaFoldDB" id="J9H8U9"/>
<evidence type="ECO:0000256" key="4">
    <source>
        <dbReference type="ARBA" id="ARBA00023284"/>
    </source>
</evidence>
<comment type="subcellular location">
    <subcellularLocation>
        <location evidence="1">Cell envelope</location>
    </subcellularLocation>
</comment>
<dbReference type="EMBL" id="AMCI01000010">
    <property type="protein sequence ID" value="EJX10890.1"/>
    <property type="molecule type" value="Genomic_DNA"/>
</dbReference>
<reference evidence="6" key="1">
    <citation type="journal article" date="2012" name="PLoS ONE">
        <title>Gene sets for utilization of primary and secondary nutrition supplies in the distal gut of endangered iberian lynx.</title>
        <authorList>
            <person name="Alcaide M."/>
            <person name="Messina E."/>
            <person name="Richter M."/>
            <person name="Bargiela R."/>
            <person name="Peplies J."/>
            <person name="Huws S.A."/>
            <person name="Newbold C.J."/>
            <person name="Golyshin P.N."/>
            <person name="Simon M.A."/>
            <person name="Lopez G."/>
            <person name="Yakimov M.M."/>
            <person name="Ferrer M."/>
        </authorList>
    </citation>
    <scope>NUCLEOTIDE SEQUENCE</scope>
</reference>
<dbReference type="InterPro" id="IPR000866">
    <property type="entry name" value="AhpC/TSA"/>
</dbReference>
<organism evidence="6">
    <name type="scientific">gut metagenome</name>
    <dbReference type="NCBI Taxonomy" id="749906"/>
    <lineage>
        <taxon>unclassified sequences</taxon>
        <taxon>metagenomes</taxon>
        <taxon>organismal metagenomes</taxon>
    </lineage>
</organism>
<dbReference type="InterPro" id="IPR036249">
    <property type="entry name" value="Thioredoxin-like_sf"/>
</dbReference>
<dbReference type="PROSITE" id="PS51352">
    <property type="entry name" value="THIOREDOXIN_2"/>
    <property type="match status" value="1"/>
</dbReference>
<feature type="domain" description="Thioredoxin" evidence="5">
    <location>
        <begin position="230"/>
        <end position="367"/>
    </location>
</feature>
<dbReference type="Pfam" id="PF00578">
    <property type="entry name" value="AhpC-TSA"/>
    <property type="match status" value="1"/>
</dbReference>
<evidence type="ECO:0000313" key="6">
    <source>
        <dbReference type="EMBL" id="EJX10890.1"/>
    </source>
</evidence>
<comment type="caution">
    <text evidence="6">The sequence shown here is derived from an EMBL/GenBank/DDBJ whole genome shotgun (WGS) entry which is preliminary data.</text>
</comment>
<evidence type="ECO:0000256" key="1">
    <source>
        <dbReference type="ARBA" id="ARBA00004196"/>
    </source>
</evidence>
<dbReference type="SUPFAM" id="SSF52833">
    <property type="entry name" value="Thioredoxin-like"/>
    <property type="match status" value="1"/>
</dbReference>
<dbReference type="PANTHER" id="PTHR42852:SF6">
    <property type="entry name" value="THIOL:DISULFIDE INTERCHANGE PROTEIN DSBE"/>
    <property type="match status" value="1"/>
</dbReference>
<dbReference type="Pfam" id="PF14289">
    <property type="entry name" value="DUF4369"/>
    <property type="match status" value="1"/>
</dbReference>
<dbReference type="GO" id="GO:0016491">
    <property type="term" value="F:oxidoreductase activity"/>
    <property type="evidence" value="ECO:0007669"/>
    <property type="project" value="InterPro"/>
</dbReference>
<keyword evidence="4" id="KW-0676">Redox-active center</keyword>
<dbReference type="Gene3D" id="3.40.30.10">
    <property type="entry name" value="Glutaredoxin"/>
    <property type="match status" value="1"/>
</dbReference>
<dbReference type="PROSITE" id="PS00194">
    <property type="entry name" value="THIOREDOXIN_1"/>
    <property type="match status" value="1"/>
</dbReference>
<gene>
    <name evidence="6" type="ORF">EVA_00395</name>
</gene>
<dbReference type="CDD" id="cd02966">
    <property type="entry name" value="TlpA_like_family"/>
    <property type="match status" value="1"/>
</dbReference>
<keyword evidence="3" id="KW-1015">Disulfide bond</keyword>
<dbReference type="InterPro" id="IPR025380">
    <property type="entry name" value="DUF4369"/>
</dbReference>
<dbReference type="InterPro" id="IPR017937">
    <property type="entry name" value="Thioredoxin_CS"/>
</dbReference>
<dbReference type="PANTHER" id="PTHR42852">
    <property type="entry name" value="THIOL:DISULFIDE INTERCHANGE PROTEIN DSBE"/>
    <property type="match status" value="1"/>
</dbReference>
<protein>
    <submittedName>
        <fullName evidence="6">Thioredoxin family protein</fullName>
    </submittedName>
</protein>
<dbReference type="InterPro" id="IPR050553">
    <property type="entry name" value="Thioredoxin_ResA/DsbE_sf"/>
</dbReference>
<dbReference type="GO" id="GO:0017004">
    <property type="term" value="P:cytochrome complex assembly"/>
    <property type="evidence" value="ECO:0007669"/>
    <property type="project" value="UniProtKB-KW"/>
</dbReference>
<evidence type="ECO:0000256" key="2">
    <source>
        <dbReference type="ARBA" id="ARBA00022748"/>
    </source>
</evidence>
<evidence type="ECO:0000259" key="5">
    <source>
        <dbReference type="PROSITE" id="PS51352"/>
    </source>
</evidence>
<accession>J9H8U9</accession>
<keyword evidence="2" id="KW-0201">Cytochrome c-type biogenesis</keyword>
<sequence length="367" mass="41038">MKIPFQNTLIALLFSSCATVLYAQNDLTIKGKIEGIASGRLYLLTQTGENKTDTLGSALFKAPHFVLKAKIKEPIVANIVVENYVGGFTFLAEPGVQYEALLKDEKGAYIRGGKLQDEWSAFAAYSDSMHSLLNDYKTRHEALLKENKFRSASKVNDSLRIIEDRIAQETQAFLGKHDDLITAYTLQTNALMKEAGVDESTKLYESMGPGAKKTTCARIMKERIDRMKKTQNGVTAPDFTLPDINGTPVTLSKVPAKIKIVDFWASWCGPCRMNNLALKKVYEQYHSKGLEIISISLDNKKDRWLAAVEKDGLTWINVSSLQGWKCTVARQYNVTGVPAIYILDEKNRIIATNLRGEKLAKFLQENL</sequence>
<dbReference type="GO" id="GO:0016209">
    <property type="term" value="F:antioxidant activity"/>
    <property type="evidence" value="ECO:0007669"/>
    <property type="project" value="InterPro"/>
</dbReference>
<dbReference type="InterPro" id="IPR013766">
    <property type="entry name" value="Thioredoxin_domain"/>
</dbReference>
<name>J9H8U9_9ZZZZ</name>
<dbReference type="GO" id="GO:0030313">
    <property type="term" value="C:cell envelope"/>
    <property type="evidence" value="ECO:0007669"/>
    <property type="project" value="UniProtKB-SubCell"/>
</dbReference>
<evidence type="ECO:0000256" key="3">
    <source>
        <dbReference type="ARBA" id="ARBA00023157"/>
    </source>
</evidence>
<proteinExistence type="predicted"/>